<dbReference type="InterPro" id="IPR029058">
    <property type="entry name" value="AB_hydrolase_fold"/>
</dbReference>
<dbReference type="HOGENOM" id="CLU_020336_50_3_6"/>
<organism evidence="2 3">
    <name type="scientific">Pseudomonas putida ND6</name>
    <dbReference type="NCBI Taxonomy" id="231023"/>
    <lineage>
        <taxon>Bacteria</taxon>
        <taxon>Pseudomonadati</taxon>
        <taxon>Pseudomonadota</taxon>
        <taxon>Gammaproteobacteria</taxon>
        <taxon>Pseudomonadales</taxon>
        <taxon>Pseudomonadaceae</taxon>
        <taxon>Pseudomonas</taxon>
    </lineage>
</organism>
<dbReference type="KEGG" id="ppi:YSA_10980"/>
<keyword evidence="2" id="KW-0378">Hydrolase</keyword>
<evidence type="ECO:0000313" key="3">
    <source>
        <dbReference type="Proteomes" id="UP000005268"/>
    </source>
</evidence>
<dbReference type="AlphaFoldDB" id="I3V4Q2"/>
<dbReference type="InterPro" id="IPR000073">
    <property type="entry name" value="AB_hydrolase_1"/>
</dbReference>
<dbReference type="PRINTS" id="PR00111">
    <property type="entry name" value="ABHYDROLASE"/>
</dbReference>
<dbReference type="Proteomes" id="UP000005268">
    <property type="component" value="Chromosome"/>
</dbReference>
<proteinExistence type="predicted"/>
<dbReference type="PANTHER" id="PTHR43798:SF33">
    <property type="entry name" value="HYDROLASE, PUTATIVE (AFU_ORTHOLOGUE AFUA_2G14860)-RELATED"/>
    <property type="match status" value="1"/>
</dbReference>
<dbReference type="PANTHER" id="PTHR43798">
    <property type="entry name" value="MONOACYLGLYCEROL LIPASE"/>
    <property type="match status" value="1"/>
</dbReference>
<dbReference type="PATRIC" id="fig|231023.4.peg.5264"/>
<dbReference type="GO" id="GO:0016787">
    <property type="term" value="F:hydrolase activity"/>
    <property type="evidence" value="ECO:0007669"/>
    <property type="project" value="UniProtKB-KW"/>
</dbReference>
<dbReference type="EMBL" id="CP003588">
    <property type="protein sequence ID" value="AFK72723.1"/>
    <property type="molecule type" value="Genomic_DNA"/>
</dbReference>
<accession>I3V4Q2</accession>
<dbReference type="Gene3D" id="3.40.50.1820">
    <property type="entry name" value="alpha/beta hydrolase"/>
    <property type="match status" value="1"/>
</dbReference>
<protein>
    <submittedName>
        <fullName evidence="2">Alpha/beta hydrolase</fullName>
    </submittedName>
</protein>
<reference evidence="2 3" key="1">
    <citation type="journal article" date="2012" name="J. Bacteriol.">
        <title>Complete Genome Sequence of the Naphthalene-Degrading Pseudomonas putida Strain ND6.</title>
        <authorList>
            <person name="Li S."/>
            <person name="Zhao H."/>
            <person name="Li Y."/>
            <person name="Niu S."/>
            <person name="Cai B."/>
        </authorList>
    </citation>
    <scope>NUCLEOTIDE SEQUENCE [LARGE SCALE GENOMIC DNA]</scope>
    <source>
        <strain evidence="2 3">ND6</strain>
    </source>
</reference>
<dbReference type="GO" id="GO:0016020">
    <property type="term" value="C:membrane"/>
    <property type="evidence" value="ECO:0007669"/>
    <property type="project" value="TreeGrafter"/>
</dbReference>
<dbReference type="InterPro" id="IPR022742">
    <property type="entry name" value="Hydrolase_4"/>
</dbReference>
<dbReference type="Pfam" id="PF12146">
    <property type="entry name" value="Hydrolase_4"/>
    <property type="match status" value="1"/>
</dbReference>
<feature type="domain" description="Serine aminopeptidase S33" evidence="1">
    <location>
        <begin position="28"/>
        <end position="234"/>
    </location>
</feature>
<evidence type="ECO:0000259" key="1">
    <source>
        <dbReference type="Pfam" id="PF12146"/>
    </source>
</evidence>
<gene>
    <name evidence="2" type="ORF">YSA_10980</name>
</gene>
<sequence length="292" mass="31977">MKWSCTMQWIEVNQVALRFQHLSAQAPILVLLHEMGGSLESWDLVVARLAGQFNILRYDTRGAGLSEKVSNSITLDDHVADLEQLLAALELDGPVAIAGVAVGAAIAIRYAARHRQRVSHLIALSPACGVAELAREATLSCAASVRQLGVRAVIPGFLERTWPPALRSDSLLFDAFSRRWLSADPACFAATLTMLAHMDLHAELEQLPPRSLLLAGEHDALRPPSEIDRLASFASHLEALHVASGHFMPVQSPLWVSTLLRHYILGCHSGAQIYREFMDCPEHQISPSRHAA</sequence>
<evidence type="ECO:0000313" key="2">
    <source>
        <dbReference type="EMBL" id="AFK72723.1"/>
    </source>
</evidence>
<dbReference type="InterPro" id="IPR050266">
    <property type="entry name" value="AB_hydrolase_sf"/>
</dbReference>
<dbReference type="SUPFAM" id="SSF53474">
    <property type="entry name" value="alpha/beta-Hydrolases"/>
    <property type="match status" value="1"/>
</dbReference>
<name>I3V4Q2_PSEPU</name>